<evidence type="ECO:0000313" key="6">
    <source>
        <dbReference type="Proteomes" id="UP001215598"/>
    </source>
</evidence>
<dbReference type="AlphaFoldDB" id="A0AAD7JJB8"/>
<evidence type="ECO:0000256" key="2">
    <source>
        <dbReference type="PROSITE-ProRule" id="PRU00047"/>
    </source>
</evidence>
<proteinExistence type="predicted"/>
<dbReference type="Pfam" id="PF00098">
    <property type="entry name" value="zf-CCHC"/>
    <property type="match status" value="1"/>
</dbReference>
<evidence type="ECO:0000256" key="1">
    <source>
        <dbReference type="ARBA" id="ARBA00022664"/>
    </source>
</evidence>
<dbReference type="EMBL" id="JARKIB010000024">
    <property type="protein sequence ID" value="KAJ7766079.1"/>
    <property type="molecule type" value="Genomic_DNA"/>
</dbReference>
<accession>A0AAD7JJB8</accession>
<comment type="caution">
    <text evidence="5">The sequence shown here is derived from an EMBL/GenBank/DDBJ whole genome shotgun (WGS) entry which is preliminary data.</text>
</comment>
<dbReference type="InterPro" id="IPR036875">
    <property type="entry name" value="Znf_CCHC_sf"/>
</dbReference>
<protein>
    <recommendedName>
        <fullName evidence="4">CCHC-type domain-containing protein</fullName>
    </recommendedName>
</protein>
<name>A0AAD7JJB8_9AGAR</name>
<dbReference type="GO" id="GO:0006397">
    <property type="term" value="P:mRNA processing"/>
    <property type="evidence" value="ECO:0007669"/>
    <property type="project" value="UniProtKB-KW"/>
</dbReference>
<evidence type="ECO:0000313" key="5">
    <source>
        <dbReference type="EMBL" id="KAJ7766079.1"/>
    </source>
</evidence>
<keyword evidence="1" id="KW-0507">mRNA processing</keyword>
<dbReference type="Proteomes" id="UP001215598">
    <property type="component" value="Unassembled WGS sequence"/>
</dbReference>
<keyword evidence="2" id="KW-0862">Zinc</keyword>
<organism evidence="5 6">
    <name type="scientific">Mycena metata</name>
    <dbReference type="NCBI Taxonomy" id="1033252"/>
    <lineage>
        <taxon>Eukaryota</taxon>
        <taxon>Fungi</taxon>
        <taxon>Dikarya</taxon>
        <taxon>Basidiomycota</taxon>
        <taxon>Agaricomycotina</taxon>
        <taxon>Agaricomycetes</taxon>
        <taxon>Agaricomycetidae</taxon>
        <taxon>Agaricales</taxon>
        <taxon>Marasmiineae</taxon>
        <taxon>Mycenaceae</taxon>
        <taxon>Mycena</taxon>
    </lineage>
</organism>
<dbReference type="GO" id="GO:0003676">
    <property type="term" value="F:nucleic acid binding"/>
    <property type="evidence" value="ECO:0007669"/>
    <property type="project" value="InterPro"/>
</dbReference>
<feature type="region of interest" description="Disordered" evidence="3">
    <location>
        <begin position="628"/>
        <end position="648"/>
    </location>
</feature>
<reference evidence="5" key="1">
    <citation type="submission" date="2023-03" db="EMBL/GenBank/DDBJ databases">
        <title>Massive genome expansion in bonnet fungi (Mycena s.s.) driven by repeated elements and novel gene families across ecological guilds.</title>
        <authorList>
            <consortium name="Lawrence Berkeley National Laboratory"/>
            <person name="Harder C.B."/>
            <person name="Miyauchi S."/>
            <person name="Viragh M."/>
            <person name="Kuo A."/>
            <person name="Thoen E."/>
            <person name="Andreopoulos B."/>
            <person name="Lu D."/>
            <person name="Skrede I."/>
            <person name="Drula E."/>
            <person name="Henrissat B."/>
            <person name="Morin E."/>
            <person name="Kohler A."/>
            <person name="Barry K."/>
            <person name="LaButti K."/>
            <person name="Morin E."/>
            <person name="Salamov A."/>
            <person name="Lipzen A."/>
            <person name="Mereny Z."/>
            <person name="Hegedus B."/>
            <person name="Baldrian P."/>
            <person name="Stursova M."/>
            <person name="Weitz H."/>
            <person name="Taylor A."/>
            <person name="Grigoriev I.V."/>
            <person name="Nagy L.G."/>
            <person name="Martin F."/>
            <person name="Kauserud H."/>
        </authorList>
    </citation>
    <scope>NUCLEOTIDE SEQUENCE</scope>
    <source>
        <strain evidence="5">CBHHK182m</strain>
    </source>
</reference>
<dbReference type="SMART" id="SM00343">
    <property type="entry name" value="ZnF_C2HC"/>
    <property type="match status" value="5"/>
</dbReference>
<feature type="domain" description="CCHC-type" evidence="4">
    <location>
        <begin position="539"/>
        <end position="554"/>
    </location>
</feature>
<keyword evidence="2" id="KW-0479">Metal-binding</keyword>
<keyword evidence="6" id="KW-1185">Reference proteome</keyword>
<feature type="compositionally biased region" description="Low complexity" evidence="3">
    <location>
        <begin position="637"/>
        <end position="648"/>
    </location>
</feature>
<keyword evidence="2" id="KW-0863">Zinc-finger</keyword>
<evidence type="ECO:0000256" key="3">
    <source>
        <dbReference type="SAM" id="MobiDB-lite"/>
    </source>
</evidence>
<sequence length="648" mass="70513">MFSALRLGTVAIAFRGARIQALRLPSVALRPLSTTKTNSRAWTEHLIWQVFESKSILPDPTLWCSQLQLEGHGQRQCREPVICRACGIEGHELRDCPTPDPARIEADYANRKCSRCGEAGHDIRRSPRIRQIDSNLSSVQDHALNRCPTFQAVLAENRAAWEALTEEEKAAKKAAAKATRDAAKAARATLNGSPLQAMSAAKASFKANRAAQRANPALTSAAAQRQFTSRWETRELSSPSFSVPPSNGPEISPVDPAFFEDNLDRAHDLRCVNEHGRKPDPARISLCLPPWREGRSVQACKQRPKCFLCGETCIPGVNSGFGFLIAGYIHSNCNSAARSRPAPGFAVLPSAVGSNNPTYLCEQKKSQRPPSAVGGIEPPSSLTTDVVRRTEQRRPPRSTTALQSIAEIAGEDVSSDELRLGSLCLRAAAAGRPIIFCVSDRNSLLLKHGKNENVLADVSSHLGEQKTLDAVTKCRRGTRAQTPHNRYLANRARATSLVNDGLLGFRAGIAGCGIEGHERKACPKPDPARLETVYTGKLCFRCGELGHGNRDCTQPPPNCYHCNADDHDITQCSTRKAEMAVKQAEWHAEKAAVREAAREAKKADASWAAATDEEQAVRKAVKERAIARRAADRASRQRAATQTADAST</sequence>
<dbReference type="SUPFAM" id="SSF57756">
    <property type="entry name" value="Retrovirus zinc finger-like domains"/>
    <property type="match status" value="2"/>
</dbReference>
<dbReference type="InterPro" id="IPR001878">
    <property type="entry name" value="Znf_CCHC"/>
</dbReference>
<evidence type="ECO:0000259" key="4">
    <source>
        <dbReference type="PROSITE" id="PS50158"/>
    </source>
</evidence>
<feature type="domain" description="CCHC-type" evidence="4">
    <location>
        <begin position="83"/>
        <end position="97"/>
    </location>
</feature>
<dbReference type="Gene3D" id="4.10.60.10">
    <property type="entry name" value="Zinc finger, CCHC-type"/>
    <property type="match status" value="2"/>
</dbReference>
<dbReference type="PROSITE" id="PS50158">
    <property type="entry name" value="ZF_CCHC"/>
    <property type="match status" value="2"/>
</dbReference>
<gene>
    <name evidence="5" type="ORF">B0H16DRAFT_1453976</name>
</gene>
<dbReference type="GO" id="GO:0008270">
    <property type="term" value="F:zinc ion binding"/>
    <property type="evidence" value="ECO:0007669"/>
    <property type="project" value="UniProtKB-KW"/>
</dbReference>